<keyword evidence="8" id="KW-1185">Reference proteome</keyword>
<protein>
    <recommendedName>
        <fullName evidence="3 5">Flagellar hook-basal body complex protein FliE</fullName>
    </recommendedName>
</protein>
<comment type="subcellular location">
    <subcellularLocation>
        <location evidence="1 5">Bacterial flagellum basal body</location>
    </subcellularLocation>
</comment>
<keyword evidence="7" id="KW-0966">Cell projection</keyword>
<dbReference type="Proteomes" id="UP000765845">
    <property type="component" value="Unassembled WGS sequence"/>
</dbReference>
<keyword evidence="4 5" id="KW-0975">Bacterial flagellum</keyword>
<evidence type="ECO:0000256" key="5">
    <source>
        <dbReference type="HAMAP-Rule" id="MF_00724"/>
    </source>
</evidence>
<evidence type="ECO:0000256" key="3">
    <source>
        <dbReference type="ARBA" id="ARBA00018024"/>
    </source>
</evidence>
<comment type="similarity">
    <text evidence="2 5">Belongs to the FliE family.</text>
</comment>
<feature type="region of interest" description="Disordered" evidence="6">
    <location>
        <begin position="23"/>
        <end position="42"/>
    </location>
</feature>
<keyword evidence="7" id="KW-0969">Cilium</keyword>
<comment type="caution">
    <text evidence="7">The sequence shown here is derived from an EMBL/GenBank/DDBJ whole genome shotgun (WGS) entry which is preliminary data.</text>
</comment>
<evidence type="ECO:0000256" key="2">
    <source>
        <dbReference type="ARBA" id="ARBA00009272"/>
    </source>
</evidence>
<dbReference type="HAMAP" id="MF_00724">
    <property type="entry name" value="FliE"/>
    <property type="match status" value="1"/>
</dbReference>
<accession>A0ABX1GC77</accession>
<sequence>MSDSMKVDSILSQIRSIRQQTQNLNLGDKPSIDSLQPSQGVATEPARFGDMLQTAIESVNTAQQHSSSLATAYQRGDEDVSITEVMINMQKADVSFKALTEVRNKVVDAYQEVMRMSV</sequence>
<dbReference type="PANTHER" id="PTHR34653:SF1">
    <property type="entry name" value="FLAGELLAR HOOK-BASAL BODY COMPLEX PROTEIN FLIE"/>
    <property type="match status" value="1"/>
</dbReference>
<dbReference type="Pfam" id="PF02049">
    <property type="entry name" value="FliE"/>
    <property type="match status" value="1"/>
</dbReference>
<proteinExistence type="inferred from homology"/>
<dbReference type="RefSeq" id="WP_168449323.1">
    <property type="nucleotide sequence ID" value="NZ_JAAWWK010000002.1"/>
</dbReference>
<evidence type="ECO:0000313" key="8">
    <source>
        <dbReference type="Proteomes" id="UP000765845"/>
    </source>
</evidence>
<evidence type="ECO:0000313" key="7">
    <source>
        <dbReference type="EMBL" id="NKI16772.1"/>
    </source>
</evidence>
<organism evidence="7 8">
    <name type="scientific">Spongiibacter thalassae</name>
    <dbReference type="NCBI Taxonomy" id="2721624"/>
    <lineage>
        <taxon>Bacteria</taxon>
        <taxon>Pseudomonadati</taxon>
        <taxon>Pseudomonadota</taxon>
        <taxon>Gammaproteobacteria</taxon>
        <taxon>Cellvibrionales</taxon>
        <taxon>Spongiibacteraceae</taxon>
        <taxon>Spongiibacter</taxon>
    </lineage>
</organism>
<reference evidence="7 8" key="1">
    <citation type="submission" date="2020-04" db="EMBL/GenBank/DDBJ databases">
        <authorList>
            <person name="Yoon J."/>
        </authorList>
    </citation>
    <scope>NUCLEOTIDE SEQUENCE [LARGE SCALE GENOMIC DNA]</scope>
    <source>
        <strain evidence="7 8">KMU-166</strain>
    </source>
</reference>
<evidence type="ECO:0000256" key="4">
    <source>
        <dbReference type="ARBA" id="ARBA00023143"/>
    </source>
</evidence>
<dbReference type="InterPro" id="IPR001624">
    <property type="entry name" value="FliE"/>
</dbReference>
<keyword evidence="7" id="KW-0282">Flagellum</keyword>
<dbReference type="PRINTS" id="PR01006">
    <property type="entry name" value="FLGHOOKFLIE"/>
</dbReference>
<dbReference type="PANTHER" id="PTHR34653">
    <property type="match status" value="1"/>
</dbReference>
<gene>
    <name evidence="5 7" type="primary">fliE</name>
    <name evidence="7" type="ORF">HCU74_04975</name>
</gene>
<evidence type="ECO:0000256" key="6">
    <source>
        <dbReference type="SAM" id="MobiDB-lite"/>
    </source>
</evidence>
<dbReference type="NCBIfam" id="TIGR00205">
    <property type="entry name" value="fliE"/>
    <property type="match status" value="1"/>
</dbReference>
<evidence type="ECO:0000256" key="1">
    <source>
        <dbReference type="ARBA" id="ARBA00004117"/>
    </source>
</evidence>
<name>A0ABX1GC77_9GAMM</name>
<dbReference type="EMBL" id="JAAWWK010000002">
    <property type="protein sequence ID" value="NKI16772.1"/>
    <property type="molecule type" value="Genomic_DNA"/>
</dbReference>